<dbReference type="InterPro" id="IPR050872">
    <property type="entry name" value="PPR_P_subfamily"/>
</dbReference>
<evidence type="ECO:0000313" key="5">
    <source>
        <dbReference type="Proteomes" id="UP001417504"/>
    </source>
</evidence>
<dbReference type="PANTHER" id="PTHR46128">
    <property type="entry name" value="MITOCHONDRIAL GROUP I INTRON SPLICING FACTOR CCM1"/>
    <property type="match status" value="1"/>
</dbReference>
<reference evidence="4 5" key="1">
    <citation type="submission" date="2024-01" db="EMBL/GenBank/DDBJ databases">
        <title>Genome assemblies of Stephania.</title>
        <authorList>
            <person name="Yang L."/>
        </authorList>
    </citation>
    <scope>NUCLEOTIDE SEQUENCE [LARGE SCALE GENOMIC DNA]</scope>
    <source>
        <strain evidence="4">QJT</strain>
        <tissue evidence="4">Leaf</tissue>
    </source>
</reference>
<dbReference type="PROSITE" id="PS51375">
    <property type="entry name" value="PPR"/>
    <property type="match status" value="2"/>
</dbReference>
<name>A0AAP0KIF3_9MAGN</name>
<dbReference type="PANTHER" id="PTHR46128:SF211">
    <property type="entry name" value="PENTACOTRIPEPTIDE-REPEAT REGION OF PRORP DOMAIN-CONTAINING PROTEIN"/>
    <property type="match status" value="1"/>
</dbReference>
<keyword evidence="2" id="KW-0677">Repeat</keyword>
<sequence length="235" mass="25967">MDGLCKSGRVKDAQELLQDMKVQGLEPNIITYSTLLHGLVGAGDLDGALNLLEPTITQKNINVDVITCNIIIDGLCKAGRFHDVENFLDWMNENGIKANSVTYYCILVGYCKMGWLTEAKLFMCKNLKAGLHYDLGIFNAILQQYTQEALQAANLRESLGCVVAPAFPNPEDLPIVLRFAHQVQYPGVHIKGEMVNPSTNRDFNKLTSSVYDREKELKAFDGTKAGVRGLVEDGV</sequence>
<dbReference type="AlphaFoldDB" id="A0AAP0KIF3"/>
<proteinExistence type="inferred from homology"/>
<keyword evidence="5" id="KW-1185">Reference proteome</keyword>
<gene>
    <name evidence="4" type="ORF">Sjap_000621</name>
</gene>
<organism evidence="4 5">
    <name type="scientific">Stephania japonica</name>
    <dbReference type="NCBI Taxonomy" id="461633"/>
    <lineage>
        <taxon>Eukaryota</taxon>
        <taxon>Viridiplantae</taxon>
        <taxon>Streptophyta</taxon>
        <taxon>Embryophyta</taxon>
        <taxon>Tracheophyta</taxon>
        <taxon>Spermatophyta</taxon>
        <taxon>Magnoliopsida</taxon>
        <taxon>Ranunculales</taxon>
        <taxon>Menispermaceae</taxon>
        <taxon>Menispermoideae</taxon>
        <taxon>Cissampelideae</taxon>
        <taxon>Stephania</taxon>
    </lineage>
</organism>
<accession>A0AAP0KIF3</accession>
<evidence type="ECO:0000256" key="3">
    <source>
        <dbReference type="PROSITE-ProRule" id="PRU00708"/>
    </source>
</evidence>
<dbReference type="EMBL" id="JBBNAE010000001">
    <property type="protein sequence ID" value="KAK9153141.1"/>
    <property type="molecule type" value="Genomic_DNA"/>
</dbReference>
<dbReference type="NCBIfam" id="TIGR00756">
    <property type="entry name" value="PPR"/>
    <property type="match status" value="2"/>
</dbReference>
<evidence type="ECO:0000313" key="4">
    <source>
        <dbReference type="EMBL" id="KAK9153141.1"/>
    </source>
</evidence>
<dbReference type="Proteomes" id="UP001417504">
    <property type="component" value="Unassembled WGS sequence"/>
</dbReference>
<comment type="similarity">
    <text evidence="1">Belongs to the PPR family. P subfamily.</text>
</comment>
<comment type="caution">
    <text evidence="4">The sequence shown here is derived from an EMBL/GenBank/DDBJ whole genome shotgun (WGS) entry which is preliminary data.</text>
</comment>
<dbReference type="InterPro" id="IPR002885">
    <property type="entry name" value="PPR_rpt"/>
</dbReference>
<feature type="repeat" description="PPR" evidence="3">
    <location>
        <begin position="64"/>
        <end position="98"/>
    </location>
</feature>
<protein>
    <recommendedName>
        <fullName evidence="6">Pentatricopeptide repeat-containing protein</fullName>
    </recommendedName>
</protein>
<dbReference type="Pfam" id="PF13041">
    <property type="entry name" value="PPR_2"/>
    <property type="match status" value="2"/>
</dbReference>
<evidence type="ECO:0008006" key="6">
    <source>
        <dbReference type="Google" id="ProtNLM"/>
    </source>
</evidence>
<dbReference type="Gene3D" id="1.25.40.10">
    <property type="entry name" value="Tetratricopeptide repeat domain"/>
    <property type="match status" value="2"/>
</dbReference>
<evidence type="ECO:0000256" key="1">
    <source>
        <dbReference type="ARBA" id="ARBA00007626"/>
    </source>
</evidence>
<evidence type="ECO:0000256" key="2">
    <source>
        <dbReference type="ARBA" id="ARBA00022737"/>
    </source>
</evidence>
<feature type="repeat" description="PPR" evidence="3">
    <location>
        <begin position="1"/>
        <end position="27"/>
    </location>
</feature>
<dbReference type="InterPro" id="IPR011990">
    <property type="entry name" value="TPR-like_helical_dom_sf"/>
</dbReference>